<feature type="region of interest" description="Disordered" evidence="1">
    <location>
        <begin position="1"/>
        <end position="26"/>
    </location>
</feature>
<evidence type="ECO:0000313" key="2">
    <source>
        <dbReference type="EMBL" id="MPC54519.1"/>
    </source>
</evidence>
<sequence length="78" mass="8842">MHLCEPPRRNNSDKHQTSNANRTQRRERHLHLGCGPNGFLALGPRIPIPHPPLAHSTQDLRDFKDLKQLLITPLALSP</sequence>
<organism evidence="2 3">
    <name type="scientific">Portunus trituberculatus</name>
    <name type="common">Swimming crab</name>
    <name type="synonym">Neptunus trituberculatus</name>
    <dbReference type="NCBI Taxonomy" id="210409"/>
    <lineage>
        <taxon>Eukaryota</taxon>
        <taxon>Metazoa</taxon>
        <taxon>Ecdysozoa</taxon>
        <taxon>Arthropoda</taxon>
        <taxon>Crustacea</taxon>
        <taxon>Multicrustacea</taxon>
        <taxon>Malacostraca</taxon>
        <taxon>Eumalacostraca</taxon>
        <taxon>Eucarida</taxon>
        <taxon>Decapoda</taxon>
        <taxon>Pleocyemata</taxon>
        <taxon>Brachyura</taxon>
        <taxon>Eubrachyura</taxon>
        <taxon>Portunoidea</taxon>
        <taxon>Portunidae</taxon>
        <taxon>Portuninae</taxon>
        <taxon>Portunus</taxon>
    </lineage>
</organism>
<dbReference type="AlphaFoldDB" id="A0A5B7GA84"/>
<name>A0A5B7GA84_PORTR</name>
<proteinExistence type="predicted"/>
<protein>
    <submittedName>
        <fullName evidence="2">Uncharacterized protein</fullName>
    </submittedName>
</protein>
<reference evidence="2 3" key="1">
    <citation type="submission" date="2019-05" db="EMBL/GenBank/DDBJ databases">
        <title>Another draft genome of Portunus trituberculatus and its Hox gene families provides insights of decapod evolution.</title>
        <authorList>
            <person name="Jeong J.-H."/>
            <person name="Song I."/>
            <person name="Kim S."/>
            <person name="Choi T."/>
            <person name="Kim D."/>
            <person name="Ryu S."/>
            <person name="Kim W."/>
        </authorList>
    </citation>
    <scope>NUCLEOTIDE SEQUENCE [LARGE SCALE GENOMIC DNA]</scope>
    <source>
        <tissue evidence="2">Muscle</tissue>
    </source>
</reference>
<evidence type="ECO:0000256" key="1">
    <source>
        <dbReference type="SAM" id="MobiDB-lite"/>
    </source>
</evidence>
<dbReference type="EMBL" id="VSRR010012419">
    <property type="protein sequence ID" value="MPC54519.1"/>
    <property type="molecule type" value="Genomic_DNA"/>
</dbReference>
<keyword evidence="3" id="KW-1185">Reference proteome</keyword>
<dbReference type="Proteomes" id="UP000324222">
    <property type="component" value="Unassembled WGS sequence"/>
</dbReference>
<gene>
    <name evidence="2" type="ORF">E2C01_048439</name>
</gene>
<comment type="caution">
    <text evidence="2">The sequence shown here is derived from an EMBL/GenBank/DDBJ whole genome shotgun (WGS) entry which is preliminary data.</text>
</comment>
<evidence type="ECO:0000313" key="3">
    <source>
        <dbReference type="Proteomes" id="UP000324222"/>
    </source>
</evidence>
<feature type="compositionally biased region" description="Basic and acidic residues" evidence="1">
    <location>
        <begin position="1"/>
        <end position="16"/>
    </location>
</feature>
<accession>A0A5B7GA84</accession>